<dbReference type="OrthoDB" id="1919827at2759"/>
<dbReference type="EMBL" id="KV010001">
    <property type="protein sequence ID" value="KZV28823.1"/>
    <property type="molecule type" value="Genomic_DNA"/>
</dbReference>
<reference evidence="2 3" key="1">
    <citation type="journal article" date="2015" name="Proc. Natl. Acad. Sci. U.S.A.">
        <title>The resurrection genome of Boea hygrometrica: A blueprint for survival of dehydration.</title>
        <authorList>
            <person name="Xiao L."/>
            <person name="Yang G."/>
            <person name="Zhang L."/>
            <person name="Yang X."/>
            <person name="Zhao S."/>
            <person name="Ji Z."/>
            <person name="Zhou Q."/>
            <person name="Hu M."/>
            <person name="Wang Y."/>
            <person name="Chen M."/>
            <person name="Xu Y."/>
            <person name="Jin H."/>
            <person name="Xiao X."/>
            <person name="Hu G."/>
            <person name="Bao F."/>
            <person name="Hu Y."/>
            <person name="Wan P."/>
            <person name="Li L."/>
            <person name="Deng X."/>
            <person name="Kuang T."/>
            <person name="Xiang C."/>
            <person name="Zhu J.K."/>
            <person name="Oliver M.J."/>
            <person name="He Y."/>
        </authorList>
    </citation>
    <scope>NUCLEOTIDE SEQUENCE [LARGE SCALE GENOMIC DNA]</scope>
    <source>
        <strain evidence="3">cv. XS01</strain>
    </source>
</reference>
<sequence length="209" mass="22290">MEKEVRMNKGSEAGSIHRGGCGRGRGRRLIHQKNIFLPMFCRLSVKDVSLNPAKDRSHVPRPATMITSTVQLKGSKRFTGLPAAADTVTPTSKNLQSHGRSMKKCVSGETLVPKETSITTCTFNSHVGGGSGGNQCRRPDSGDMSLNDGDQGCGKAVIGSMCEMDPPLPVVKRVALAGAPGGDEVNIWKRRCNGVALKSLQIQHQISPA</sequence>
<accession>A0A2Z7B4M8</accession>
<feature type="region of interest" description="Disordered" evidence="1">
    <location>
        <begin position="1"/>
        <end position="22"/>
    </location>
</feature>
<dbReference type="PANTHER" id="PTHR36323:SF1">
    <property type="entry name" value="MYOTUBULARIN-LIKE PROTEIN"/>
    <property type="match status" value="1"/>
</dbReference>
<gene>
    <name evidence="2" type="ORF">F511_06257</name>
</gene>
<dbReference type="Proteomes" id="UP000250235">
    <property type="component" value="Unassembled WGS sequence"/>
</dbReference>
<proteinExistence type="predicted"/>
<evidence type="ECO:0000313" key="3">
    <source>
        <dbReference type="Proteomes" id="UP000250235"/>
    </source>
</evidence>
<name>A0A2Z7B4M8_9LAMI</name>
<protein>
    <submittedName>
        <fullName evidence="2">Uncharacterized protein</fullName>
    </submittedName>
</protein>
<organism evidence="2 3">
    <name type="scientific">Dorcoceras hygrometricum</name>
    <dbReference type="NCBI Taxonomy" id="472368"/>
    <lineage>
        <taxon>Eukaryota</taxon>
        <taxon>Viridiplantae</taxon>
        <taxon>Streptophyta</taxon>
        <taxon>Embryophyta</taxon>
        <taxon>Tracheophyta</taxon>
        <taxon>Spermatophyta</taxon>
        <taxon>Magnoliopsida</taxon>
        <taxon>eudicotyledons</taxon>
        <taxon>Gunneridae</taxon>
        <taxon>Pentapetalae</taxon>
        <taxon>asterids</taxon>
        <taxon>lamiids</taxon>
        <taxon>Lamiales</taxon>
        <taxon>Gesneriaceae</taxon>
        <taxon>Didymocarpoideae</taxon>
        <taxon>Trichosporeae</taxon>
        <taxon>Loxocarpinae</taxon>
        <taxon>Dorcoceras</taxon>
    </lineage>
</organism>
<dbReference type="PANTHER" id="PTHR36323">
    <property type="entry name" value="MYOTUBULARIN-LIKE PROTEIN"/>
    <property type="match status" value="1"/>
</dbReference>
<evidence type="ECO:0000256" key="1">
    <source>
        <dbReference type="SAM" id="MobiDB-lite"/>
    </source>
</evidence>
<evidence type="ECO:0000313" key="2">
    <source>
        <dbReference type="EMBL" id="KZV28823.1"/>
    </source>
</evidence>
<dbReference type="AlphaFoldDB" id="A0A2Z7B4M8"/>
<keyword evidence="3" id="KW-1185">Reference proteome</keyword>